<keyword evidence="7" id="KW-0663">Pyridoxal phosphate</keyword>
<evidence type="ECO:0000256" key="6">
    <source>
        <dbReference type="ARBA" id="ARBA00022679"/>
    </source>
</evidence>
<evidence type="ECO:0000256" key="4">
    <source>
        <dbReference type="ARBA" id="ARBA00022576"/>
    </source>
</evidence>
<dbReference type="InterPro" id="IPR043131">
    <property type="entry name" value="BCAT-like_N"/>
</dbReference>
<dbReference type="HOGENOM" id="CLU_031922_0_1_1"/>
<dbReference type="PANTHER" id="PTHR11825">
    <property type="entry name" value="SUBGROUP IIII AMINOTRANSFERASE"/>
    <property type="match status" value="1"/>
</dbReference>
<evidence type="ECO:0000256" key="10">
    <source>
        <dbReference type="SAM" id="MobiDB-lite"/>
    </source>
</evidence>
<accession>A0A0C3CI81</accession>
<protein>
    <recommendedName>
        <fullName evidence="3">branched-chain-amino-acid transaminase</fullName>
        <ecNumber evidence="3">2.6.1.42</ecNumber>
    </recommendedName>
</protein>
<keyword evidence="4" id="KW-0032">Aminotransferase</keyword>
<dbReference type="EC" id="2.6.1.42" evidence="3"/>
<evidence type="ECO:0000256" key="5">
    <source>
        <dbReference type="ARBA" id="ARBA00022605"/>
    </source>
</evidence>
<dbReference type="PANTHER" id="PTHR11825:SF44">
    <property type="entry name" value="BRANCHED-CHAIN-AMINO-ACID AMINOTRANSFERASE"/>
    <property type="match status" value="1"/>
</dbReference>
<dbReference type="EMBL" id="KN831769">
    <property type="protein sequence ID" value="KIM48450.1"/>
    <property type="molecule type" value="Genomic_DNA"/>
</dbReference>
<gene>
    <name evidence="11" type="ORF">M413DRAFT_16358</name>
</gene>
<feature type="region of interest" description="Disordered" evidence="10">
    <location>
        <begin position="23"/>
        <end position="45"/>
    </location>
</feature>
<dbReference type="InterPro" id="IPR033939">
    <property type="entry name" value="BCAT_family"/>
</dbReference>
<keyword evidence="5" id="KW-0028">Amino-acid biosynthesis</keyword>
<evidence type="ECO:0000256" key="3">
    <source>
        <dbReference type="ARBA" id="ARBA00013053"/>
    </source>
</evidence>
<dbReference type="NCBIfam" id="NF009897">
    <property type="entry name" value="PRK13357.1"/>
    <property type="match status" value="1"/>
</dbReference>
<keyword evidence="6" id="KW-0808">Transferase</keyword>
<dbReference type="SUPFAM" id="SSF56752">
    <property type="entry name" value="D-aminoacid aminotransferase-like PLP-dependent enzymes"/>
    <property type="match status" value="1"/>
</dbReference>
<keyword evidence="8" id="KW-0100">Branched-chain amino acid biosynthesis</keyword>
<dbReference type="Pfam" id="PF01063">
    <property type="entry name" value="Aminotran_4"/>
    <property type="match status" value="1"/>
</dbReference>
<dbReference type="AlphaFoldDB" id="A0A0C3CI81"/>
<reference evidence="12" key="2">
    <citation type="submission" date="2015-01" db="EMBL/GenBank/DDBJ databases">
        <title>Evolutionary Origins and Diversification of the Mycorrhizal Mutualists.</title>
        <authorList>
            <consortium name="DOE Joint Genome Institute"/>
            <consortium name="Mycorrhizal Genomics Consortium"/>
            <person name="Kohler A."/>
            <person name="Kuo A."/>
            <person name="Nagy L.G."/>
            <person name="Floudas D."/>
            <person name="Copeland A."/>
            <person name="Barry K.W."/>
            <person name="Cichocki N."/>
            <person name="Veneault-Fourrey C."/>
            <person name="LaButti K."/>
            <person name="Lindquist E.A."/>
            <person name="Lipzen A."/>
            <person name="Lundell T."/>
            <person name="Morin E."/>
            <person name="Murat C."/>
            <person name="Riley R."/>
            <person name="Ohm R."/>
            <person name="Sun H."/>
            <person name="Tunlid A."/>
            <person name="Henrissat B."/>
            <person name="Grigoriev I.V."/>
            <person name="Hibbett D.S."/>
            <person name="Martin F."/>
        </authorList>
    </citation>
    <scope>NUCLEOTIDE SEQUENCE [LARGE SCALE GENOMIC DNA]</scope>
    <source>
        <strain evidence="12">h7</strain>
    </source>
</reference>
<evidence type="ECO:0000313" key="11">
    <source>
        <dbReference type="EMBL" id="KIM48450.1"/>
    </source>
</evidence>
<dbReference type="STRING" id="686832.A0A0C3CI81"/>
<dbReference type="InterPro" id="IPR036038">
    <property type="entry name" value="Aminotransferase-like"/>
</dbReference>
<comment type="similarity">
    <text evidence="2">Belongs to the class-IV pyridoxal-phosphate-dependent aminotransferase family.</text>
</comment>
<sequence>MRRIQMFMYTDIRVVPTMVVDRRSRNQAHGPSKLQITKNPKPKELPDLSTLKFGHTFTDHMLTIPWAVETGWGTPQIQPYGPLVLEPSSTVLHYAQTIFEGMKAYHDAEGRIRLFRPDMNMKRMNTSANRIALPTFDGVALLELIKELVRLDKHWIPKEPGHSLYIRPTLIGTQRAIGVSPPNEALLFVILSPVGPFYPNGFKPVALYGTTEFVRAAPGGTGAYKLGVNYAPGILPQKHAAKQGYAQNLWLHGPEHYLTEVGTMNLFVVFRKDGGSTFFSIPLEILMDSNFIYSGYELVTPPLDGMILPGVTRDSVLTLAREHASGAYTVPGLPEKLTITERPVTMKEVKKASESGTLVEMFGAGTAAVISPVDRIGYEGEDVLIPTGEDGMGPISRHIWTELIGRQTGTISSDWSVVI</sequence>
<evidence type="ECO:0000313" key="12">
    <source>
        <dbReference type="Proteomes" id="UP000053424"/>
    </source>
</evidence>
<dbReference type="Gene3D" id="3.20.10.10">
    <property type="entry name" value="D-amino Acid Aminotransferase, subunit A, domain 2"/>
    <property type="match status" value="1"/>
</dbReference>
<dbReference type="GO" id="GO:0004084">
    <property type="term" value="F:branched-chain-amino-acid transaminase activity"/>
    <property type="evidence" value="ECO:0007669"/>
    <property type="project" value="UniProtKB-EC"/>
</dbReference>
<evidence type="ECO:0000256" key="1">
    <source>
        <dbReference type="ARBA" id="ARBA00001933"/>
    </source>
</evidence>
<evidence type="ECO:0000256" key="7">
    <source>
        <dbReference type="ARBA" id="ARBA00022898"/>
    </source>
</evidence>
<name>A0A0C3CI81_HEBCY</name>
<feature type="modified residue" description="N6-(pyridoxal phosphate)lysine" evidence="9">
    <location>
        <position position="225"/>
    </location>
</feature>
<dbReference type="OrthoDB" id="1732691at2759"/>
<organism evidence="11 12">
    <name type="scientific">Hebeloma cylindrosporum</name>
    <dbReference type="NCBI Taxonomy" id="76867"/>
    <lineage>
        <taxon>Eukaryota</taxon>
        <taxon>Fungi</taxon>
        <taxon>Dikarya</taxon>
        <taxon>Basidiomycota</taxon>
        <taxon>Agaricomycotina</taxon>
        <taxon>Agaricomycetes</taxon>
        <taxon>Agaricomycetidae</taxon>
        <taxon>Agaricales</taxon>
        <taxon>Agaricineae</taxon>
        <taxon>Hymenogastraceae</taxon>
        <taxon>Hebeloma</taxon>
    </lineage>
</organism>
<dbReference type="Gene3D" id="3.30.470.10">
    <property type="match status" value="1"/>
</dbReference>
<dbReference type="GO" id="GO:0005739">
    <property type="term" value="C:mitochondrion"/>
    <property type="evidence" value="ECO:0007669"/>
    <property type="project" value="TreeGrafter"/>
</dbReference>
<dbReference type="InterPro" id="IPR005786">
    <property type="entry name" value="B_amino_transII"/>
</dbReference>
<proteinExistence type="inferred from homology"/>
<dbReference type="GO" id="GO:0009098">
    <property type="term" value="P:L-leucine biosynthetic process"/>
    <property type="evidence" value="ECO:0007669"/>
    <property type="project" value="TreeGrafter"/>
</dbReference>
<dbReference type="FunFam" id="3.30.470.10:FF:000005">
    <property type="entry name" value="Branched-chain-amino-acid aminotransferase"/>
    <property type="match status" value="1"/>
</dbReference>
<reference evidence="11 12" key="1">
    <citation type="submission" date="2014-04" db="EMBL/GenBank/DDBJ databases">
        <authorList>
            <consortium name="DOE Joint Genome Institute"/>
            <person name="Kuo A."/>
            <person name="Gay G."/>
            <person name="Dore J."/>
            <person name="Kohler A."/>
            <person name="Nagy L.G."/>
            <person name="Floudas D."/>
            <person name="Copeland A."/>
            <person name="Barry K.W."/>
            <person name="Cichocki N."/>
            <person name="Veneault-Fourrey C."/>
            <person name="LaButti K."/>
            <person name="Lindquist E.A."/>
            <person name="Lipzen A."/>
            <person name="Lundell T."/>
            <person name="Morin E."/>
            <person name="Murat C."/>
            <person name="Sun H."/>
            <person name="Tunlid A."/>
            <person name="Henrissat B."/>
            <person name="Grigoriev I.V."/>
            <person name="Hibbett D.S."/>
            <person name="Martin F."/>
            <person name="Nordberg H.P."/>
            <person name="Cantor M.N."/>
            <person name="Hua S.X."/>
        </authorList>
    </citation>
    <scope>NUCLEOTIDE SEQUENCE [LARGE SCALE GENOMIC DNA]</scope>
    <source>
        <strain evidence="12">h7</strain>
    </source>
</reference>
<dbReference type="Proteomes" id="UP000053424">
    <property type="component" value="Unassembled WGS sequence"/>
</dbReference>
<dbReference type="CDD" id="cd01557">
    <property type="entry name" value="BCAT_beta_family"/>
    <property type="match status" value="1"/>
</dbReference>
<dbReference type="NCBIfam" id="TIGR01123">
    <property type="entry name" value="ilvE_II"/>
    <property type="match status" value="1"/>
</dbReference>
<dbReference type="PIRSF" id="PIRSF006468">
    <property type="entry name" value="BCAT1"/>
    <property type="match status" value="1"/>
</dbReference>
<evidence type="ECO:0000256" key="2">
    <source>
        <dbReference type="ARBA" id="ARBA00009320"/>
    </source>
</evidence>
<dbReference type="InterPro" id="IPR043132">
    <property type="entry name" value="BCAT-like_C"/>
</dbReference>
<evidence type="ECO:0000256" key="9">
    <source>
        <dbReference type="PIRSR" id="PIRSR006468-1"/>
    </source>
</evidence>
<comment type="cofactor">
    <cofactor evidence="1">
        <name>pyridoxal 5'-phosphate</name>
        <dbReference type="ChEBI" id="CHEBI:597326"/>
    </cofactor>
</comment>
<evidence type="ECO:0000256" key="8">
    <source>
        <dbReference type="ARBA" id="ARBA00023304"/>
    </source>
</evidence>
<keyword evidence="12" id="KW-1185">Reference proteome</keyword>
<dbReference type="GO" id="GO:0009099">
    <property type="term" value="P:L-valine biosynthetic process"/>
    <property type="evidence" value="ECO:0007669"/>
    <property type="project" value="TreeGrafter"/>
</dbReference>
<dbReference type="FunFam" id="3.20.10.10:FF:000004">
    <property type="entry name" value="Branched-chain-amino-acid aminotransferase"/>
    <property type="match status" value="1"/>
</dbReference>
<dbReference type="InterPro" id="IPR001544">
    <property type="entry name" value="Aminotrans_IV"/>
</dbReference>